<protein>
    <submittedName>
        <fullName evidence="1">Uncharacterized protein</fullName>
    </submittedName>
</protein>
<evidence type="ECO:0000313" key="2">
    <source>
        <dbReference type="Proteomes" id="UP001283361"/>
    </source>
</evidence>
<accession>A0AAE1DA69</accession>
<organism evidence="1 2">
    <name type="scientific">Elysia crispata</name>
    <name type="common">lettuce slug</name>
    <dbReference type="NCBI Taxonomy" id="231223"/>
    <lineage>
        <taxon>Eukaryota</taxon>
        <taxon>Metazoa</taxon>
        <taxon>Spiralia</taxon>
        <taxon>Lophotrochozoa</taxon>
        <taxon>Mollusca</taxon>
        <taxon>Gastropoda</taxon>
        <taxon>Heterobranchia</taxon>
        <taxon>Euthyneura</taxon>
        <taxon>Panpulmonata</taxon>
        <taxon>Sacoglossa</taxon>
        <taxon>Placobranchoidea</taxon>
        <taxon>Plakobranchidae</taxon>
        <taxon>Elysia</taxon>
    </lineage>
</organism>
<sequence>MVTRSSVPNLLLIRVNRENLGPALGEAKVASGEGIAEKTLTQSLSLAALPWQRRLYTNQIAMASSSRLGILMLRFLSAGQLGMKRCGQRGLISAGPHTPQN</sequence>
<dbReference type="EMBL" id="JAWDGP010004592">
    <property type="protein sequence ID" value="KAK3763169.1"/>
    <property type="molecule type" value="Genomic_DNA"/>
</dbReference>
<reference evidence="1" key="1">
    <citation type="journal article" date="2023" name="G3 (Bethesda)">
        <title>A reference genome for the long-term kleptoplast-retaining sea slug Elysia crispata morphotype clarki.</title>
        <authorList>
            <person name="Eastman K.E."/>
            <person name="Pendleton A.L."/>
            <person name="Shaikh M.A."/>
            <person name="Suttiyut T."/>
            <person name="Ogas R."/>
            <person name="Tomko P."/>
            <person name="Gavelis G."/>
            <person name="Widhalm J.R."/>
            <person name="Wisecaver J.H."/>
        </authorList>
    </citation>
    <scope>NUCLEOTIDE SEQUENCE</scope>
    <source>
        <strain evidence="1">ECLA1</strain>
    </source>
</reference>
<name>A0AAE1DA69_9GAST</name>
<dbReference type="Proteomes" id="UP001283361">
    <property type="component" value="Unassembled WGS sequence"/>
</dbReference>
<proteinExistence type="predicted"/>
<keyword evidence="2" id="KW-1185">Reference proteome</keyword>
<comment type="caution">
    <text evidence="1">The sequence shown here is derived from an EMBL/GenBank/DDBJ whole genome shotgun (WGS) entry which is preliminary data.</text>
</comment>
<dbReference type="AlphaFoldDB" id="A0AAE1DA69"/>
<evidence type="ECO:0000313" key="1">
    <source>
        <dbReference type="EMBL" id="KAK3763169.1"/>
    </source>
</evidence>
<gene>
    <name evidence="1" type="ORF">RRG08_035851</name>
</gene>